<dbReference type="PANTHER" id="PTHR48125">
    <property type="entry name" value="LP07818P1"/>
    <property type="match status" value="1"/>
</dbReference>
<dbReference type="AlphaFoldDB" id="A0A7S3ZQ85"/>
<organism evidence="2">
    <name type="scientific">Pelagomonas calceolata</name>
    <dbReference type="NCBI Taxonomy" id="35677"/>
    <lineage>
        <taxon>Eukaryota</taxon>
        <taxon>Sar</taxon>
        <taxon>Stramenopiles</taxon>
        <taxon>Ochrophyta</taxon>
        <taxon>Pelagophyceae</taxon>
        <taxon>Pelagomonadales</taxon>
        <taxon>Pelagomonadaceae</taxon>
        <taxon>Pelagomonas</taxon>
    </lineage>
</organism>
<feature type="compositionally biased region" description="Basic and acidic residues" evidence="1">
    <location>
        <begin position="299"/>
        <end position="311"/>
    </location>
</feature>
<feature type="compositionally biased region" description="Low complexity" evidence="1">
    <location>
        <begin position="264"/>
        <end position="278"/>
    </location>
</feature>
<evidence type="ECO:0000256" key="1">
    <source>
        <dbReference type="SAM" id="MobiDB-lite"/>
    </source>
</evidence>
<proteinExistence type="predicted"/>
<name>A0A7S3ZQ85_9STRA</name>
<feature type="compositionally biased region" description="Basic residues" evidence="1">
    <location>
        <begin position="41"/>
        <end position="52"/>
    </location>
</feature>
<dbReference type="EMBL" id="HBIW01006804">
    <property type="protein sequence ID" value="CAE0690259.1"/>
    <property type="molecule type" value="Transcribed_RNA"/>
</dbReference>
<dbReference type="PANTHER" id="PTHR48125:SF12">
    <property type="entry name" value="AT HOOK TRANSCRIPTION FACTOR FAMILY-RELATED"/>
    <property type="match status" value="1"/>
</dbReference>
<feature type="region of interest" description="Disordered" evidence="1">
    <location>
        <begin position="1"/>
        <end position="72"/>
    </location>
</feature>
<feature type="compositionally biased region" description="Polar residues" evidence="1">
    <location>
        <begin position="622"/>
        <end position="632"/>
    </location>
</feature>
<gene>
    <name evidence="2" type="ORF">PCAL00307_LOCUS5694</name>
</gene>
<feature type="compositionally biased region" description="Polar residues" evidence="1">
    <location>
        <begin position="223"/>
        <end position="232"/>
    </location>
</feature>
<evidence type="ECO:0000313" key="2">
    <source>
        <dbReference type="EMBL" id="CAE0690259.1"/>
    </source>
</evidence>
<reference evidence="2" key="1">
    <citation type="submission" date="2021-01" db="EMBL/GenBank/DDBJ databases">
        <authorList>
            <person name="Corre E."/>
            <person name="Pelletier E."/>
            <person name="Niang G."/>
            <person name="Scheremetjew M."/>
            <person name="Finn R."/>
            <person name="Kale V."/>
            <person name="Holt S."/>
            <person name="Cochrane G."/>
            <person name="Meng A."/>
            <person name="Brown T."/>
            <person name="Cohen L."/>
        </authorList>
    </citation>
    <scope>NUCLEOTIDE SEQUENCE</scope>
    <source>
        <strain evidence="2">CCMP1756</strain>
    </source>
</reference>
<protein>
    <submittedName>
        <fullName evidence="2">Uncharacterized protein</fullName>
    </submittedName>
</protein>
<feature type="region of interest" description="Disordered" evidence="1">
    <location>
        <begin position="84"/>
        <end position="388"/>
    </location>
</feature>
<feature type="compositionally biased region" description="Basic residues" evidence="1">
    <location>
        <begin position="657"/>
        <end position="675"/>
    </location>
</feature>
<accession>A0A7S3ZQ85</accession>
<feature type="compositionally biased region" description="Acidic residues" evidence="1">
    <location>
        <begin position="312"/>
        <end position="324"/>
    </location>
</feature>
<feature type="compositionally biased region" description="Gly residues" evidence="1">
    <location>
        <begin position="20"/>
        <end position="30"/>
    </location>
</feature>
<feature type="region of interest" description="Disordered" evidence="1">
    <location>
        <begin position="615"/>
        <end position="689"/>
    </location>
</feature>
<feature type="compositionally biased region" description="Gly residues" evidence="1">
    <location>
        <begin position="643"/>
        <end position="656"/>
    </location>
</feature>
<sequence length="838" mass="90053">MLGGLGGGGDDEGDPYNFDMGGGDDFGGFGQSDSFDDAPKRPAKKAPPKRPSSKAGRSLGPKPISSDVGTKTFKKASASDVLAKAQAMLSKAPTGSGQKKKESRRSRSPSMDADGIMANLSSSEDGSPKKKTTTLRRLDTQSFDPDSSFAEDEEAEVDLQPQQATSPVNDDDDDENILNSEIARQSVYGQVRDASALVQEEEVSEDEVAEEEEEENPPLTETAKAQFTSSIHGNVRSITDLPSRLGAPPTRDSSQFEFGAEVLQSPRAPAAAPSQSPQKLPPRQPKPKMRRQVSFDAAHASRDDAVQMRESNEEEPLDESVADESLERSPALSGRPFASDNSGEFLRESIDDETYSEEFHEGTMSRTASPRAPAGPPLVPPVQQGPPASVVAPPIPAVAPAPAPPPPPPQKPTIVADDLPCGVDFTLRLDKVPLSELDGSVTRLVEEDVSRALGIPRRVVQVTSVRESLAGPQASVLECRIQVKDGASARRLGEVLTRAPPILLERQAPDFSSCRYLDRVRVRDDPSPKAMPTAYPFGEATKIRGPASGPQPVRLLVYDEDEDEDVDVDEAEGALHLVRTREVATQFCGNDASIQTAYVLARVEILARDLRRPPRHRADAVTDTTSHRSTQVGGRRTVCPPVIGGGPRAGGTGQGGQKRRRYRRDGRGTARRRSLHGMGTLRGHGARPPADRVLAPCPVLLAAAGGPCGRADAGVPISVGATCQRRRFRRGGRPTWIGRLSFLGGANGGRRRRDDGLPESSEDAEPGYLRHLLVQRDPGRAGIASPYTLVTAREAYAGIAIRLRGRLSRRRAAGLGVRRRRRGVSSVIESLCVKMNCR</sequence>
<feature type="compositionally biased region" description="Pro residues" evidence="1">
    <location>
        <begin position="373"/>
        <end position="384"/>
    </location>
</feature>
<feature type="compositionally biased region" description="Acidic residues" evidence="1">
    <location>
        <begin position="199"/>
        <end position="216"/>
    </location>
</feature>